<dbReference type="Proteomes" id="UP000237819">
    <property type="component" value="Unassembled WGS sequence"/>
</dbReference>
<sequence length="773" mass="84117">MRRPLAEQGSNAVLSVSSQREKRELAAPVATKIVLQGRVQGIGARPAIYRLATCLDLAGEVRNTVRGVEIVVEGLPLQVEQFLHQLRSALPIAAEVMQEACCDVPVSNLRQFSIIKDADDDAIVTSAPVDVAVCADCLAEVWRPGTRRYRYALNSCASCGPRYSIIRRMPFERDQTAMADFPLCDDCLVEYRNVDDRRFHAQTISCPQCGPRLWGVTADGKMQQDQEAAFELAALSLLRGEVVALKGVGGYQLLVDATNRQAVAQLRQRKGRPSKPLAVMAPAKADAHRIAHIDAVERNALTSSANPIVLLKAKRGSEIVDAVYPGLDTIGVLLPTTPLHALLLERVGRPLVCTSGNREGAPLAFDVAAAETELADICDLWLHHNRPIVRPIDDSVVRVIGGKVVALRLARGLAPLRLELKSSASGLALGGEMKSAAAFCHHGSAVLGPHVGDVSNLATQQRYRWHLADWETLYRFSPHGVACDQHPGYFTSRMAAEVRSNVQPLQHHHAHAAAAMLQHAFLDQEVLAVVWDGTGYGSDQSIWGGEFLQVADKQFQRFAHLRSFVLPGGEAAIREPWRIAAALLEQVGCGELLARIPTEDRKPAPVAMIRQIAGNRTFSPVTTSAGRLLDGLATLILQRTHSEYEGELPMRLEACADRDERDSYELAIEEGQPLQLDWRPLVRRLIADIRADVTPPRMAMRVQRGLAAAIVDVCRRRPELPVLLAGGVFQNRLLGELVAEMAADEALSVYLPGIIPPGDGGLAAGQLALAFGE</sequence>
<evidence type="ECO:0000256" key="7">
    <source>
        <dbReference type="ARBA" id="ARBA00048220"/>
    </source>
</evidence>
<evidence type="ECO:0000313" key="13">
    <source>
        <dbReference type="Proteomes" id="UP000237819"/>
    </source>
</evidence>
<dbReference type="InterPro" id="IPR001792">
    <property type="entry name" value="Acylphosphatase-like_dom"/>
</dbReference>
<dbReference type="PROSITE" id="PS51163">
    <property type="entry name" value="YRDC"/>
    <property type="match status" value="1"/>
</dbReference>
<dbReference type="Gene3D" id="3.30.420.40">
    <property type="match status" value="1"/>
</dbReference>
<evidence type="ECO:0000256" key="9">
    <source>
        <dbReference type="PROSITE-ProRule" id="PRU00520"/>
    </source>
</evidence>
<dbReference type="PANTHER" id="PTHR42959:SF1">
    <property type="entry name" value="CARBAMOYLTRANSFERASE HYPF"/>
    <property type="match status" value="1"/>
</dbReference>
<reference evidence="12 13" key="1">
    <citation type="submission" date="2018-02" db="EMBL/GenBank/DDBJ databases">
        <title>Comparative genomes isolates from brazilian mangrove.</title>
        <authorList>
            <person name="Araujo J.E."/>
            <person name="Taketani R.G."/>
            <person name="Silva M.C.P."/>
            <person name="Loureco M.V."/>
            <person name="Andreote F.D."/>
        </authorList>
    </citation>
    <scope>NUCLEOTIDE SEQUENCE [LARGE SCALE GENOMIC DNA]</scope>
    <source>
        <strain evidence="12 13">Nap-Phe MGV</strain>
    </source>
</reference>
<comment type="catalytic activity">
    <reaction evidence="9">
        <text>an acyl phosphate + H2O = a carboxylate + phosphate + H(+)</text>
        <dbReference type="Rhea" id="RHEA:14965"/>
        <dbReference type="ChEBI" id="CHEBI:15377"/>
        <dbReference type="ChEBI" id="CHEBI:15378"/>
        <dbReference type="ChEBI" id="CHEBI:29067"/>
        <dbReference type="ChEBI" id="CHEBI:43474"/>
        <dbReference type="ChEBI" id="CHEBI:59918"/>
        <dbReference type="EC" id="3.6.1.7"/>
    </reaction>
</comment>
<evidence type="ECO:0000256" key="4">
    <source>
        <dbReference type="ARBA" id="ARBA00022723"/>
    </source>
</evidence>
<comment type="pathway">
    <text evidence="1">Protein modification; [NiFe] hydrogenase maturation.</text>
</comment>
<accession>A0A2S8GHK4</accession>
<dbReference type="InterPro" id="IPR051060">
    <property type="entry name" value="Carbamoyltrans_HypF-like"/>
</dbReference>
<feature type="domain" description="YrdC-like" evidence="11">
    <location>
        <begin position="227"/>
        <end position="412"/>
    </location>
</feature>
<proteinExistence type="inferred from homology"/>
<dbReference type="GO" id="GO:0003998">
    <property type="term" value="F:acylphosphatase activity"/>
    <property type="evidence" value="ECO:0007669"/>
    <property type="project" value="UniProtKB-EC"/>
</dbReference>
<protein>
    <recommendedName>
        <fullName evidence="8">Carbamoyltransferase</fullName>
        <ecNumber evidence="8">6.2.-.-</ecNumber>
    </recommendedName>
</protein>
<dbReference type="InterPro" id="IPR041440">
    <property type="entry name" value="HypF_C"/>
</dbReference>
<dbReference type="InterPro" id="IPR006070">
    <property type="entry name" value="Sua5-like_dom"/>
</dbReference>
<feature type="domain" description="Acylphosphatase-like" evidence="10">
    <location>
        <begin position="30"/>
        <end position="116"/>
    </location>
</feature>
<keyword evidence="12" id="KW-0808">Transferase</keyword>
<evidence type="ECO:0000256" key="3">
    <source>
        <dbReference type="ARBA" id="ARBA00022598"/>
    </source>
</evidence>
<dbReference type="GO" id="GO:0016743">
    <property type="term" value="F:carboxyl- or carbamoyltransferase activity"/>
    <property type="evidence" value="ECO:0007669"/>
    <property type="project" value="UniProtKB-UniRule"/>
</dbReference>
<evidence type="ECO:0000256" key="2">
    <source>
        <dbReference type="ARBA" id="ARBA00008097"/>
    </source>
</evidence>
<feature type="active site" evidence="9">
    <location>
        <position position="45"/>
    </location>
</feature>
<keyword evidence="3" id="KW-0436">Ligase</keyword>
<dbReference type="UniPathway" id="UPA00335"/>
<dbReference type="InterPro" id="IPR055128">
    <property type="entry name" value="HypF_C_2"/>
</dbReference>
<dbReference type="InterPro" id="IPR036046">
    <property type="entry name" value="Acylphosphatase-like_dom_sf"/>
</dbReference>
<dbReference type="Pfam" id="PF01300">
    <property type="entry name" value="Sua5_yciO_yrdC"/>
    <property type="match status" value="1"/>
</dbReference>
<dbReference type="GO" id="GO:0051604">
    <property type="term" value="P:protein maturation"/>
    <property type="evidence" value="ECO:0007669"/>
    <property type="project" value="TreeGrafter"/>
</dbReference>
<dbReference type="InterPro" id="IPR004421">
    <property type="entry name" value="Carbamoyltransferase_HypF"/>
</dbReference>
<dbReference type="Pfam" id="PF07503">
    <property type="entry name" value="zf-HYPF"/>
    <property type="match status" value="2"/>
</dbReference>
<dbReference type="Gene3D" id="3.90.870.50">
    <property type="match status" value="1"/>
</dbReference>
<evidence type="ECO:0000259" key="11">
    <source>
        <dbReference type="PROSITE" id="PS51163"/>
    </source>
</evidence>
<dbReference type="EMBL" id="PUHZ01000022">
    <property type="protein sequence ID" value="PQO43938.1"/>
    <property type="molecule type" value="Genomic_DNA"/>
</dbReference>
<dbReference type="AlphaFoldDB" id="A0A2S8GHK4"/>
<dbReference type="Gene3D" id="3.30.110.120">
    <property type="match status" value="1"/>
</dbReference>
<evidence type="ECO:0000256" key="8">
    <source>
        <dbReference type="PIRNR" id="PIRNR006256"/>
    </source>
</evidence>
<keyword evidence="6" id="KW-0862">Zinc</keyword>
<dbReference type="SUPFAM" id="SSF54975">
    <property type="entry name" value="Acylphosphatase/BLUF domain-like"/>
    <property type="match status" value="1"/>
</dbReference>
<evidence type="ECO:0000256" key="6">
    <source>
        <dbReference type="ARBA" id="ARBA00022833"/>
    </source>
</evidence>
<dbReference type="GO" id="GO:0003725">
    <property type="term" value="F:double-stranded RNA binding"/>
    <property type="evidence" value="ECO:0007669"/>
    <property type="project" value="InterPro"/>
</dbReference>
<dbReference type="Gene3D" id="3.30.420.360">
    <property type="match status" value="1"/>
</dbReference>
<dbReference type="NCBIfam" id="TIGR00143">
    <property type="entry name" value="hypF"/>
    <property type="match status" value="1"/>
</dbReference>
<comment type="similarity">
    <text evidence="2 8">Belongs to the carbamoyltransferase HypF family.</text>
</comment>
<dbReference type="Pfam" id="PF00708">
    <property type="entry name" value="Acylphosphatase"/>
    <property type="match status" value="1"/>
</dbReference>
<evidence type="ECO:0000256" key="5">
    <source>
        <dbReference type="ARBA" id="ARBA00022771"/>
    </source>
</evidence>
<dbReference type="PROSITE" id="PS51160">
    <property type="entry name" value="ACYLPHOSPHATASE_3"/>
    <property type="match status" value="1"/>
</dbReference>
<name>A0A2S8GHK4_9BACT</name>
<dbReference type="Pfam" id="PF22521">
    <property type="entry name" value="HypF_C_2"/>
    <property type="match status" value="1"/>
</dbReference>
<feature type="active site" evidence="9">
    <location>
        <position position="63"/>
    </location>
</feature>
<keyword evidence="5" id="KW-0863">Zinc-finger</keyword>
<dbReference type="Pfam" id="PF17788">
    <property type="entry name" value="HypF_C"/>
    <property type="match status" value="1"/>
</dbReference>
<dbReference type="EC" id="6.2.-.-" evidence="8"/>
<dbReference type="InterPro" id="IPR017945">
    <property type="entry name" value="DHBP_synth_RibB-like_a/b_dom"/>
</dbReference>
<dbReference type="GO" id="GO:0008270">
    <property type="term" value="F:zinc ion binding"/>
    <property type="evidence" value="ECO:0007669"/>
    <property type="project" value="UniProtKB-KW"/>
</dbReference>
<evidence type="ECO:0000259" key="10">
    <source>
        <dbReference type="PROSITE" id="PS51160"/>
    </source>
</evidence>
<dbReference type="PANTHER" id="PTHR42959">
    <property type="entry name" value="CARBAMOYLTRANSFERASE"/>
    <property type="match status" value="1"/>
</dbReference>
<gene>
    <name evidence="12" type="primary">hypF</name>
    <name evidence="12" type="ORF">C5Y93_22410</name>
</gene>
<evidence type="ECO:0000256" key="1">
    <source>
        <dbReference type="ARBA" id="ARBA00004711"/>
    </source>
</evidence>
<comment type="caution">
    <text evidence="12">The sequence shown here is derived from an EMBL/GenBank/DDBJ whole genome shotgun (WGS) entry which is preliminary data.</text>
</comment>
<comment type="catalytic activity">
    <reaction evidence="7">
        <text>C-terminal L-cysteinyl-[HypE protein] + carbamoyl phosphate + ATP + H2O = C-terminal S-carboxamide-L-cysteinyl-[HypE protein] + AMP + phosphate + diphosphate + H(+)</text>
        <dbReference type="Rhea" id="RHEA:55636"/>
        <dbReference type="Rhea" id="RHEA-COMP:14247"/>
        <dbReference type="Rhea" id="RHEA-COMP:14392"/>
        <dbReference type="ChEBI" id="CHEBI:15377"/>
        <dbReference type="ChEBI" id="CHEBI:15378"/>
        <dbReference type="ChEBI" id="CHEBI:30616"/>
        <dbReference type="ChEBI" id="CHEBI:33019"/>
        <dbReference type="ChEBI" id="CHEBI:43474"/>
        <dbReference type="ChEBI" id="CHEBI:58228"/>
        <dbReference type="ChEBI" id="CHEBI:76913"/>
        <dbReference type="ChEBI" id="CHEBI:139126"/>
        <dbReference type="ChEBI" id="CHEBI:456215"/>
    </reaction>
</comment>
<dbReference type="SUPFAM" id="SSF55821">
    <property type="entry name" value="YrdC/RibB"/>
    <property type="match status" value="1"/>
</dbReference>
<organism evidence="12 13">
    <name type="scientific">Blastopirellula marina</name>
    <dbReference type="NCBI Taxonomy" id="124"/>
    <lineage>
        <taxon>Bacteria</taxon>
        <taxon>Pseudomonadati</taxon>
        <taxon>Planctomycetota</taxon>
        <taxon>Planctomycetia</taxon>
        <taxon>Pirellulales</taxon>
        <taxon>Pirellulaceae</taxon>
        <taxon>Blastopirellula</taxon>
    </lineage>
</organism>
<keyword evidence="4" id="KW-0479">Metal-binding</keyword>
<dbReference type="PIRSF" id="PIRSF006256">
    <property type="entry name" value="CMPcnvr_hdrg_mat"/>
    <property type="match status" value="1"/>
</dbReference>
<dbReference type="InterPro" id="IPR011125">
    <property type="entry name" value="Znf_HypF"/>
</dbReference>
<keyword evidence="9" id="KW-0378">Hydrolase</keyword>
<dbReference type="GO" id="GO:0016874">
    <property type="term" value="F:ligase activity"/>
    <property type="evidence" value="ECO:0007669"/>
    <property type="project" value="UniProtKB-UniRule"/>
</dbReference>
<evidence type="ECO:0000313" key="12">
    <source>
        <dbReference type="EMBL" id="PQO43938.1"/>
    </source>
</evidence>